<protein>
    <submittedName>
        <fullName evidence="1">Uncharacterized protein</fullName>
    </submittedName>
</protein>
<dbReference type="AlphaFoldDB" id="A0A8D0V916"/>
<accession>A0A8D0V916</accession>
<name>A0A8D0V916_PIG</name>
<proteinExistence type="predicted"/>
<sequence>MNPLSVDSFARIFSHPVGCLFTLFRASFAVQKLLSLIRSHLFIFVFTVNTLRGGSEKMLVSFMSESVWPMFSSKGFIVPGLISRSLIHLEFIFVYGVRECSHFILFHVAVQFSQHHLLKGLSFLHCICLPPLS</sequence>
<dbReference type="Ensembl" id="ENSSSCT00030005892.1">
    <property type="protein sequence ID" value="ENSSSCP00030002503.1"/>
    <property type="gene ID" value="ENSSSCG00030004434.1"/>
</dbReference>
<evidence type="ECO:0000313" key="2">
    <source>
        <dbReference type="Proteomes" id="UP000694570"/>
    </source>
</evidence>
<organism evidence="1 2">
    <name type="scientific">Sus scrofa</name>
    <name type="common">Pig</name>
    <dbReference type="NCBI Taxonomy" id="9823"/>
    <lineage>
        <taxon>Eukaryota</taxon>
        <taxon>Metazoa</taxon>
        <taxon>Chordata</taxon>
        <taxon>Craniata</taxon>
        <taxon>Vertebrata</taxon>
        <taxon>Euteleostomi</taxon>
        <taxon>Mammalia</taxon>
        <taxon>Eutheria</taxon>
        <taxon>Laurasiatheria</taxon>
        <taxon>Artiodactyla</taxon>
        <taxon>Suina</taxon>
        <taxon>Suidae</taxon>
        <taxon>Sus</taxon>
    </lineage>
</organism>
<reference evidence="1" key="1">
    <citation type="submission" date="2025-08" db="UniProtKB">
        <authorList>
            <consortium name="Ensembl"/>
        </authorList>
    </citation>
    <scope>IDENTIFICATION</scope>
</reference>
<dbReference type="Proteomes" id="UP000694570">
    <property type="component" value="Unplaced"/>
</dbReference>
<evidence type="ECO:0000313" key="1">
    <source>
        <dbReference type="Ensembl" id="ENSSSCP00030002503.1"/>
    </source>
</evidence>